<dbReference type="KEGG" id="tye:THEYE_A1015"/>
<dbReference type="EMBL" id="CP001147">
    <property type="protein sequence ID" value="ACI20700.1"/>
    <property type="molecule type" value="Genomic_DNA"/>
</dbReference>
<evidence type="ECO:0000256" key="9">
    <source>
        <dbReference type="ARBA" id="ARBA00022909"/>
    </source>
</evidence>
<evidence type="ECO:0000256" key="1">
    <source>
        <dbReference type="ARBA" id="ARBA00005051"/>
    </source>
</evidence>
<dbReference type="PANTHER" id="PTHR43071:SF1">
    <property type="entry name" value="2-AMINO-4-HYDROXY-6-HYDROXYMETHYLDIHYDROPTERIDINE PYROPHOSPHOKINASE"/>
    <property type="match status" value="1"/>
</dbReference>
<dbReference type="InterPro" id="IPR000550">
    <property type="entry name" value="Hppk"/>
</dbReference>
<keyword evidence="8" id="KW-0067">ATP-binding</keyword>
<dbReference type="AlphaFoldDB" id="B5YKS9"/>
<name>B5YKS9_THEYD</name>
<dbReference type="PATRIC" id="fig|289376.4.peg.996"/>
<keyword evidence="9" id="KW-0289">Folate biosynthesis</keyword>
<evidence type="ECO:0000256" key="5">
    <source>
        <dbReference type="ARBA" id="ARBA00022679"/>
    </source>
</evidence>
<organism evidence="14 15">
    <name type="scientific">Thermodesulfovibrio yellowstonii (strain ATCC 51303 / DSM 11347 / YP87)</name>
    <dbReference type="NCBI Taxonomy" id="289376"/>
    <lineage>
        <taxon>Bacteria</taxon>
        <taxon>Pseudomonadati</taxon>
        <taxon>Nitrospirota</taxon>
        <taxon>Thermodesulfovibrionia</taxon>
        <taxon>Thermodesulfovibrionales</taxon>
        <taxon>Thermodesulfovibrionaceae</taxon>
        <taxon>Thermodesulfovibrio</taxon>
    </lineage>
</organism>
<protein>
    <recommendedName>
        <fullName evidence="4">2-amino-4-hydroxy-6-hydroxymethyldihydropteridine pyrophosphokinase</fullName>
        <ecNumber evidence="3">2.7.6.3</ecNumber>
    </recommendedName>
    <alternativeName>
        <fullName evidence="11">6-hydroxymethyl-7,8-dihydropterin pyrophosphokinase</fullName>
    </alternativeName>
    <alternativeName>
        <fullName evidence="12">7,8-dihydro-6-hydroxymethylpterin-pyrophosphokinase</fullName>
    </alternativeName>
</protein>
<evidence type="ECO:0000256" key="6">
    <source>
        <dbReference type="ARBA" id="ARBA00022741"/>
    </source>
</evidence>
<accession>B5YKS9</accession>
<dbReference type="EnsemblBacteria" id="ACI20700">
    <property type="protein sequence ID" value="ACI20700"/>
    <property type="gene ID" value="THEYE_A1015"/>
</dbReference>
<dbReference type="InParanoid" id="B5YKS9"/>
<dbReference type="eggNOG" id="COG0801">
    <property type="taxonomic scope" value="Bacteria"/>
</dbReference>
<dbReference type="GO" id="GO:0046654">
    <property type="term" value="P:tetrahydrofolate biosynthetic process"/>
    <property type="evidence" value="ECO:0007669"/>
    <property type="project" value="UniProtKB-UniPathway"/>
</dbReference>
<evidence type="ECO:0000256" key="7">
    <source>
        <dbReference type="ARBA" id="ARBA00022777"/>
    </source>
</evidence>
<gene>
    <name evidence="14" type="primary">folK</name>
    <name evidence="14" type="ordered locus">THEYE_A1015</name>
</gene>
<dbReference type="GO" id="GO:0003848">
    <property type="term" value="F:2-amino-4-hydroxy-6-hydroxymethyldihydropteridine diphosphokinase activity"/>
    <property type="evidence" value="ECO:0000318"/>
    <property type="project" value="GO_Central"/>
</dbReference>
<dbReference type="NCBIfam" id="TIGR01498">
    <property type="entry name" value="folK"/>
    <property type="match status" value="1"/>
</dbReference>
<comment type="pathway">
    <text evidence="1">Cofactor biosynthesis; tetrahydrofolate biosynthesis; 2-amino-4-hydroxy-6-hydroxymethyl-7,8-dihydropteridine diphosphate from 7,8-dihydroneopterin triphosphate: step 4/4.</text>
</comment>
<dbReference type="InterPro" id="IPR035907">
    <property type="entry name" value="Hppk_sf"/>
</dbReference>
<dbReference type="GO" id="GO:0016301">
    <property type="term" value="F:kinase activity"/>
    <property type="evidence" value="ECO:0007669"/>
    <property type="project" value="UniProtKB-KW"/>
</dbReference>
<keyword evidence="5 14" id="KW-0808">Transferase</keyword>
<dbReference type="SUPFAM" id="SSF55083">
    <property type="entry name" value="6-hydroxymethyl-7,8-dihydropterin pyrophosphokinase, HPPK"/>
    <property type="match status" value="1"/>
</dbReference>
<dbReference type="OrthoDB" id="9808041at2"/>
<dbReference type="PROSITE" id="PS00794">
    <property type="entry name" value="HPPK"/>
    <property type="match status" value="1"/>
</dbReference>
<comment type="function">
    <text evidence="10">Catalyzes the transfer of pyrophosphate from adenosine triphosphate (ATP) to 6-hydroxymethyl-7,8-dihydropterin, an enzymatic step in folate biosynthesis pathway.</text>
</comment>
<evidence type="ECO:0000256" key="4">
    <source>
        <dbReference type="ARBA" id="ARBA00016218"/>
    </source>
</evidence>
<comment type="similarity">
    <text evidence="2">Belongs to the HPPK family.</text>
</comment>
<sequence length="150" mass="17333">MHKVYLLLGSNLGNRGKNIDNAINELKACGLMISKKSSLYNTSPWGYTEQPEFLNQALECLTSLEPLELLKEIKKIEKKIGRKKTVRYGPRIIDIDIIFYDDLIFKSDELTIPHPLMHERDFVLKPLCEIAPDFVHPELKISVRKLLEKL</sequence>
<dbReference type="CDD" id="cd00483">
    <property type="entry name" value="HPPK"/>
    <property type="match status" value="1"/>
</dbReference>
<dbReference type="Proteomes" id="UP000000718">
    <property type="component" value="Chromosome"/>
</dbReference>
<dbReference type="GO" id="GO:0005524">
    <property type="term" value="F:ATP binding"/>
    <property type="evidence" value="ECO:0007669"/>
    <property type="project" value="UniProtKB-KW"/>
</dbReference>
<dbReference type="PANTHER" id="PTHR43071">
    <property type="entry name" value="2-AMINO-4-HYDROXY-6-HYDROXYMETHYLDIHYDROPTERIDINE PYROPHOSPHOKINASE"/>
    <property type="match status" value="1"/>
</dbReference>
<evidence type="ECO:0000256" key="3">
    <source>
        <dbReference type="ARBA" id="ARBA00013253"/>
    </source>
</evidence>
<dbReference type="UniPathway" id="UPA00077">
    <property type="reaction ID" value="UER00155"/>
</dbReference>
<dbReference type="Gene3D" id="3.30.70.560">
    <property type="entry name" value="7,8-Dihydro-6-hydroxymethylpterin-pyrophosphokinase HPPK"/>
    <property type="match status" value="1"/>
</dbReference>
<proteinExistence type="inferred from homology"/>
<feature type="domain" description="7,8-dihydro-6-hydroxymethylpterin-pyrophosphokinase" evidence="13">
    <location>
        <begin position="87"/>
        <end position="98"/>
    </location>
</feature>
<reference evidence="15" key="1">
    <citation type="submission" date="2008-08" db="EMBL/GenBank/DDBJ databases">
        <title>The complete genome sequence of Thermodesulfovibrio yellowstonii strain ATCC 51303 / DSM 11347 / YP87.</title>
        <authorList>
            <person name="Dodson R.J."/>
            <person name="Durkin A.S."/>
            <person name="Wu M."/>
            <person name="Eisen J."/>
            <person name="Sutton G."/>
        </authorList>
    </citation>
    <scope>NUCLEOTIDE SEQUENCE [LARGE SCALE GENOMIC DNA]</scope>
    <source>
        <strain evidence="15">ATCC 51303 / DSM 11347 / YP87</strain>
    </source>
</reference>
<keyword evidence="15" id="KW-1185">Reference proteome</keyword>
<evidence type="ECO:0000256" key="2">
    <source>
        <dbReference type="ARBA" id="ARBA00005810"/>
    </source>
</evidence>
<evidence type="ECO:0000256" key="8">
    <source>
        <dbReference type="ARBA" id="ARBA00022840"/>
    </source>
</evidence>
<dbReference type="EC" id="2.7.6.3" evidence="3"/>
<evidence type="ECO:0000256" key="10">
    <source>
        <dbReference type="ARBA" id="ARBA00029409"/>
    </source>
</evidence>
<keyword evidence="6" id="KW-0547">Nucleotide-binding</keyword>
<dbReference type="Pfam" id="PF01288">
    <property type="entry name" value="HPPK"/>
    <property type="match status" value="1"/>
</dbReference>
<dbReference type="STRING" id="289376.THEYE_A1015"/>
<evidence type="ECO:0000256" key="11">
    <source>
        <dbReference type="ARBA" id="ARBA00029766"/>
    </source>
</evidence>
<dbReference type="GO" id="GO:0046656">
    <property type="term" value="P:folic acid biosynthetic process"/>
    <property type="evidence" value="ECO:0007669"/>
    <property type="project" value="UniProtKB-KW"/>
</dbReference>
<evidence type="ECO:0000313" key="15">
    <source>
        <dbReference type="Proteomes" id="UP000000718"/>
    </source>
</evidence>
<dbReference type="FunCoup" id="B5YKS9">
    <property type="interactions" value="388"/>
</dbReference>
<dbReference type="RefSeq" id="WP_012545434.1">
    <property type="nucleotide sequence ID" value="NC_011296.1"/>
</dbReference>
<evidence type="ECO:0000256" key="12">
    <source>
        <dbReference type="ARBA" id="ARBA00033413"/>
    </source>
</evidence>
<reference evidence="14 15" key="2">
    <citation type="journal article" date="2015" name="Genome Announc.">
        <title>Genome Sequence of the Sulfate-Reducing Thermophilic Bacterium Thermodesulfovibrio yellowstonii Strain DSM 11347T (Phylum Nitrospirae).</title>
        <authorList>
            <person name="Bhatnagar S."/>
            <person name="Badger J.H."/>
            <person name="Madupu R."/>
            <person name="Khouri H.M."/>
            <person name="O'Connor E.M."/>
            <person name="Robb F.T."/>
            <person name="Ward N.L."/>
            <person name="Eisen J.A."/>
        </authorList>
    </citation>
    <scope>NUCLEOTIDE SEQUENCE [LARGE SCALE GENOMIC DNA]</scope>
    <source>
        <strain evidence="15">ATCC 51303 / DSM 11347 / YP87</strain>
    </source>
</reference>
<dbReference type="HOGENOM" id="CLU_097916_1_2_0"/>
<evidence type="ECO:0000313" key="14">
    <source>
        <dbReference type="EMBL" id="ACI20700.1"/>
    </source>
</evidence>
<keyword evidence="7" id="KW-0418">Kinase</keyword>
<evidence type="ECO:0000259" key="13">
    <source>
        <dbReference type="PROSITE" id="PS00794"/>
    </source>
</evidence>